<protein>
    <recommendedName>
        <fullName evidence="3">Trypsin-like peptidase domain-containing protein</fullName>
    </recommendedName>
</protein>
<dbReference type="AlphaFoldDB" id="A0A1H8NAP0"/>
<accession>A0A1H8NAP0</accession>
<proteinExistence type="predicted"/>
<keyword evidence="2" id="KW-1185">Reference proteome</keyword>
<evidence type="ECO:0000313" key="2">
    <source>
        <dbReference type="Proteomes" id="UP000198814"/>
    </source>
</evidence>
<organism evidence="1 2">
    <name type="scientific">Nitrosomonas oligotropha</name>
    <dbReference type="NCBI Taxonomy" id="42354"/>
    <lineage>
        <taxon>Bacteria</taxon>
        <taxon>Pseudomonadati</taxon>
        <taxon>Pseudomonadota</taxon>
        <taxon>Betaproteobacteria</taxon>
        <taxon>Nitrosomonadales</taxon>
        <taxon>Nitrosomonadaceae</taxon>
        <taxon>Nitrosomonas</taxon>
    </lineage>
</organism>
<reference evidence="2" key="1">
    <citation type="submission" date="2016-10" db="EMBL/GenBank/DDBJ databases">
        <authorList>
            <person name="Varghese N."/>
            <person name="Submissions S."/>
        </authorList>
    </citation>
    <scope>NUCLEOTIDE SEQUENCE [LARGE SCALE GENOMIC DNA]</scope>
    <source>
        <strain evidence="2">Nm76</strain>
    </source>
</reference>
<dbReference type="OrthoDB" id="8549450at2"/>
<name>A0A1H8NAP0_9PROT</name>
<evidence type="ECO:0000313" key="1">
    <source>
        <dbReference type="EMBL" id="SEO26493.1"/>
    </source>
</evidence>
<dbReference type="Proteomes" id="UP000198814">
    <property type="component" value="Unassembled WGS sequence"/>
</dbReference>
<dbReference type="RefSeq" id="WP_090320133.1">
    <property type="nucleotide sequence ID" value="NZ_FNOE01000017.1"/>
</dbReference>
<gene>
    <name evidence="1" type="ORF">SAMN05216333_10735</name>
</gene>
<dbReference type="EMBL" id="FODO01000007">
    <property type="protein sequence ID" value="SEO26493.1"/>
    <property type="molecule type" value="Genomic_DNA"/>
</dbReference>
<evidence type="ECO:0008006" key="3">
    <source>
        <dbReference type="Google" id="ProtNLM"/>
    </source>
</evidence>
<dbReference type="STRING" id="42354.SAMN05216333_10735"/>
<sequence length="287" mass="31958">MTANASFKLTGHSGALVEHHLDAALPRVGAAISNLKGIYQFHHINVGLGTLGFLAVKRNAPDGESLVLVSNQHVLFANDAEHDEIIFQPDYEEQDDHVIFDAPHLNAIAKIDGEGLCGHFSFAYPGEPEKPHYIDCATASLLLKQSKNPQRIQGRTRHFAKIGRVHPLDTLRGRELKVRLLGRPDSTWGKIIDSAATVETIHGELCRNTLIIEALPDRHGVRQPFSRKGDSGALLVDQYQRAVGLLWGHHMHNPYISYACHIHPVLSCLRITPWYFDFCAPRSINKD</sequence>